<gene>
    <name evidence="1" type="ORF">KSB_66890</name>
</gene>
<dbReference type="Proteomes" id="UP000654345">
    <property type="component" value="Unassembled WGS sequence"/>
</dbReference>
<reference evidence="1 2" key="1">
    <citation type="journal article" date="2021" name="Int. J. Syst. Evol. Microbiol.">
        <title>Reticulibacter mediterranei gen. nov., sp. nov., within the new family Reticulibacteraceae fam. nov., and Ktedonospora formicarum gen. nov., sp. nov., Ktedonobacter robiniae sp. nov., Dictyobacter formicarum sp. nov. and Dictyobacter arantiisoli sp. nov., belonging to the class Ktedonobacteria.</title>
        <authorList>
            <person name="Yabe S."/>
            <person name="Zheng Y."/>
            <person name="Wang C.M."/>
            <person name="Sakai Y."/>
            <person name="Abe K."/>
            <person name="Yokota A."/>
            <person name="Donadio S."/>
            <person name="Cavaletti L."/>
            <person name="Monciardini P."/>
        </authorList>
    </citation>
    <scope>NUCLEOTIDE SEQUENCE [LARGE SCALE GENOMIC DNA]</scope>
    <source>
        <strain evidence="1 2">SOSP1-30</strain>
    </source>
</reference>
<accession>A0ABQ3UZD5</accession>
<keyword evidence="2" id="KW-1185">Reference proteome</keyword>
<proteinExistence type="predicted"/>
<protein>
    <submittedName>
        <fullName evidence="1">Uncharacterized protein</fullName>
    </submittedName>
</protein>
<comment type="caution">
    <text evidence="1">The sequence shown here is derived from an EMBL/GenBank/DDBJ whole genome shotgun (WGS) entry which is preliminary data.</text>
</comment>
<sequence>MQSLEQLHLSAETQAVLQEAIALTGAPDLFSYLLEVGVRDARQLCRQARRGERERYGALPTSKLVGMKVPEAGHERYRRAVYTLMQWNKTHGPLEQWSITTLSIQKLVGGRKEAINTYLEAYHEEIAEHHRKLDIKPSYNRKAEPITEMITIAEEPTAFPWGKAVALQEDRVSMAGDDVHAT</sequence>
<name>A0ABQ3UZD5_9CHLR</name>
<evidence type="ECO:0000313" key="1">
    <source>
        <dbReference type="EMBL" id="GHO58214.1"/>
    </source>
</evidence>
<organism evidence="1 2">
    <name type="scientific">Ktedonobacter robiniae</name>
    <dbReference type="NCBI Taxonomy" id="2778365"/>
    <lineage>
        <taxon>Bacteria</taxon>
        <taxon>Bacillati</taxon>
        <taxon>Chloroflexota</taxon>
        <taxon>Ktedonobacteria</taxon>
        <taxon>Ktedonobacterales</taxon>
        <taxon>Ktedonobacteraceae</taxon>
        <taxon>Ktedonobacter</taxon>
    </lineage>
</organism>
<evidence type="ECO:0000313" key="2">
    <source>
        <dbReference type="Proteomes" id="UP000654345"/>
    </source>
</evidence>
<dbReference type="EMBL" id="BNJG01000003">
    <property type="protein sequence ID" value="GHO58214.1"/>
    <property type="molecule type" value="Genomic_DNA"/>
</dbReference>